<dbReference type="GO" id="GO:0003677">
    <property type="term" value="F:DNA binding"/>
    <property type="evidence" value="ECO:0007669"/>
    <property type="project" value="UniProtKB-UniRule"/>
</dbReference>
<evidence type="ECO:0000313" key="5">
    <source>
        <dbReference type="EMBL" id="CAE1322873.1"/>
    </source>
</evidence>
<evidence type="ECO:0000256" key="2">
    <source>
        <dbReference type="ARBA" id="ARBA00023242"/>
    </source>
</evidence>
<dbReference type="InterPro" id="IPR036910">
    <property type="entry name" value="HMG_box_dom_sf"/>
</dbReference>
<comment type="subcellular location">
    <subcellularLocation>
        <location evidence="1">Nucleus</location>
    </subcellularLocation>
</comment>
<dbReference type="Gene3D" id="1.10.30.10">
    <property type="entry name" value="High mobility group box domain"/>
    <property type="match status" value="1"/>
</dbReference>
<comment type="caution">
    <text evidence="5">The sequence shown here is derived from an EMBL/GenBank/DDBJ whole genome shotgun (WGS) entry which is preliminary data.</text>
</comment>
<name>A0A812EL15_ACAPH</name>
<evidence type="ECO:0000259" key="4">
    <source>
        <dbReference type="PROSITE" id="PS50118"/>
    </source>
</evidence>
<dbReference type="Proteomes" id="UP000597762">
    <property type="component" value="Unassembled WGS sequence"/>
</dbReference>
<dbReference type="InterPro" id="IPR009071">
    <property type="entry name" value="HMG_box_dom"/>
</dbReference>
<sequence length="259" mass="30366">MAESLGAKLEKYTHENIFLHKYCILKKKCDVLQQSNERIVNRIQHVKKLIKRFKKERRFLLSKLDEHGDNYRDTPVPVMWEEDQIYHLNRRTHRSPLNDSEEGAATTSKSTLAYSSLLDMTGEGPLSSAMAKLRKMKAEKKDSTCIGDSDDRIPRQNAFLTFREHQKEVIRDEYYQQHCEEIPHHELTKRLTNQWESLTPEKKQVYYDMYDPLKDQSSKKFLNQETSEELARKQSEEAAVAAANILTDSVAIKEERMDT</sequence>
<dbReference type="GO" id="GO:0031011">
    <property type="term" value="C:Ino80 complex"/>
    <property type="evidence" value="ECO:0007669"/>
    <property type="project" value="TreeGrafter"/>
</dbReference>
<gene>
    <name evidence="5" type="ORF">SPHA_72804</name>
</gene>
<keyword evidence="3" id="KW-0238">DNA-binding</keyword>
<protein>
    <submittedName>
        <fullName evidence="5">NHP10</fullName>
    </submittedName>
</protein>
<dbReference type="EMBL" id="CAHIKZ030005344">
    <property type="protein sequence ID" value="CAE1322873.1"/>
    <property type="molecule type" value="Genomic_DNA"/>
</dbReference>
<dbReference type="PROSITE" id="PS50118">
    <property type="entry name" value="HMG_BOX_2"/>
    <property type="match status" value="1"/>
</dbReference>
<dbReference type="GO" id="GO:0043065">
    <property type="term" value="P:positive regulation of apoptotic process"/>
    <property type="evidence" value="ECO:0007669"/>
    <property type="project" value="TreeGrafter"/>
</dbReference>
<keyword evidence="2 3" id="KW-0539">Nucleus</keyword>
<dbReference type="OrthoDB" id="10070927at2759"/>
<reference evidence="5" key="1">
    <citation type="submission" date="2021-01" db="EMBL/GenBank/DDBJ databases">
        <authorList>
            <person name="Li R."/>
            <person name="Bekaert M."/>
        </authorList>
    </citation>
    <scope>NUCLEOTIDE SEQUENCE</scope>
    <source>
        <strain evidence="5">Farmed</strain>
    </source>
</reference>
<evidence type="ECO:0000313" key="6">
    <source>
        <dbReference type="Proteomes" id="UP000597762"/>
    </source>
</evidence>
<organism evidence="5 6">
    <name type="scientific">Acanthosepion pharaonis</name>
    <name type="common">Pharaoh cuttlefish</name>
    <name type="synonym">Sepia pharaonis</name>
    <dbReference type="NCBI Taxonomy" id="158019"/>
    <lineage>
        <taxon>Eukaryota</taxon>
        <taxon>Metazoa</taxon>
        <taxon>Spiralia</taxon>
        <taxon>Lophotrochozoa</taxon>
        <taxon>Mollusca</taxon>
        <taxon>Cephalopoda</taxon>
        <taxon>Coleoidea</taxon>
        <taxon>Decapodiformes</taxon>
        <taxon>Sepiida</taxon>
        <taxon>Sepiina</taxon>
        <taxon>Sepiidae</taxon>
        <taxon>Acanthosepion</taxon>
    </lineage>
</organism>
<dbReference type="PANTHER" id="PTHR35084">
    <property type="entry name" value="TCF3 FUSION PARTNER"/>
    <property type="match status" value="1"/>
</dbReference>
<feature type="DNA-binding region" description="HMG box" evidence="3">
    <location>
        <begin position="157"/>
        <end position="225"/>
    </location>
</feature>
<evidence type="ECO:0000256" key="1">
    <source>
        <dbReference type="ARBA" id="ARBA00004123"/>
    </source>
</evidence>
<evidence type="ECO:0000256" key="3">
    <source>
        <dbReference type="PROSITE-ProRule" id="PRU00267"/>
    </source>
</evidence>
<dbReference type="SUPFAM" id="SSF47095">
    <property type="entry name" value="HMG-box"/>
    <property type="match status" value="1"/>
</dbReference>
<dbReference type="AlphaFoldDB" id="A0A812EL15"/>
<proteinExistence type="predicted"/>
<dbReference type="GO" id="GO:0097190">
    <property type="term" value="P:apoptotic signaling pathway"/>
    <property type="evidence" value="ECO:0007669"/>
    <property type="project" value="TreeGrafter"/>
</dbReference>
<dbReference type="InterPro" id="IPR056513">
    <property type="entry name" value="INO80F"/>
</dbReference>
<dbReference type="Pfam" id="PF24245">
    <property type="entry name" value="INO80F"/>
    <property type="match status" value="1"/>
</dbReference>
<dbReference type="InterPro" id="IPR033555">
    <property type="entry name" value="TFPT"/>
</dbReference>
<accession>A0A812EL15</accession>
<keyword evidence="6" id="KW-1185">Reference proteome</keyword>
<dbReference type="PANTHER" id="PTHR35084:SF1">
    <property type="entry name" value="TCF3 FUSION PARTNER"/>
    <property type="match status" value="1"/>
</dbReference>
<feature type="domain" description="HMG box" evidence="4">
    <location>
        <begin position="157"/>
        <end position="225"/>
    </location>
</feature>